<accession>A0A6J5M7U4</accession>
<organism evidence="1">
    <name type="scientific">uncultured Caudovirales phage</name>
    <dbReference type="NCBI Taxonomy" id="2100421"/>
    <lineage>
        <taxon>Viruses</taxon>
        <taxon>Duplodnaviria</taxon>
        <taxon>Heunggongvirae</taxon>
        <taxon>Uroviricota</taxon>
        <taxon>Caudoviricetes</taxon>
        <taxon>Peduoviridae</taxon>
        <taxon>Maltschvirus</taxon>
        <taxon>Maltschvirus maltsch</taxon>
    </lineage>
</organism>
<proteinExistence type="predicted"/>
<dbReference type="EMBL" id="LR796413">
    <property type="protein sequence ID" value="CAB4142764.1"/>
    <property type="molecule type" value="Genomic_DNA"/>
</dbReference>
<evidence type="ECO:0000313" key="1">
    <source>
        <dbReference type="EMBL" id="CAB4142764.1"/>
    </source>
</evidence>
<name>A0A6J5M7U4_9CAUD</name>
<reference evidence="1" key="1">
    <citation type="submission" date="2020-04" db="EMBL/GenBank/DDBJ databases">
        <authorList>
            <person name="Chiriac C."/>
            <person name="Salcher M."/>
            <person name="Ghai R."/>
            <person name="Kavagutti S V."/>
        </authorList>
    </citation>
    <scope>NUCLEOTIDE SEQUENCE</scope>
</reference>
<protein>
    <submittedName>
        <fullName evidence="1">Uncharacterized protein</fullName>
    </submittedName>
</protein>
<gene>
    <name evidence="1" type="ORF">UFOVP452_37</name>
</gene>
<sequence>MTERAIFGWPRWTDKVTLTGGSWDATFPRENMRSLPLARVARSTNLLPASTQVIGTLDKPRGVRLFALVRHNLSLGASYRLSIYSDTGGSVLAYDTGITNVWPAVYPSSSLAWEDANWWTGTYTADDLVGQQWLRPIWLGRLYVAGSFKLEIFDAANPAGYVEIGLLEVTQGWQTSVNMAYDYQEGWRFRSTSVEAIGGGRYVDRRDKPRVARGQIAYLPRDEAMARYYEMLRQLDVTEPVLWFPFPDEPIHWLRTVWLARLVDPGLMALTSHKRNTVPFALEEVL</sequence>